<sequence length="49" mass="5717">MSNGHSETYSRDDVSELYARNLVEEQAVLYEQMIRDLQDEDEPGQVGLW</sequence>
<gene>
    <name evidence="1" type="ORF">GCM10010439_54820</name>
</gene>
<dbReference type="EMBL" id="BAAATZ010000026">
    <property type="protein sequence ID" value="GAA2733828.1"/>
    <property type="molecule type" value="Genomic_DNA"/>
</dbReference>
<evidence type="ECO:0000313" key="2">
    <source>
        <dbReference type="Proteomes" id="UP001501842"/>
    </source>
</evidence>
<dbReference type="Proteomes" id="UP001501842">
    <property type="component" value="Unassembled WGS sequence"/>
</dbReference>
<proteinExistence type="predicted"/>
<organism evidence="1 2">
    <name type="scientific">Actinocorallia aurantiaca</name>
    <dbReference type="NCBI Taxonomy" id="46204"/>
    <lineage>
        <taxon>Bacteria</taxon>
        <taxon>Bacillati</taxon>
        <taxon>Actinomycetota</taxon>
        <taxon>Actinomycetes</taxon>
        <taxon>Streptosporangiales</taxon>
        <taxon>Thermomonosporaceae</taxon>
        <taxon>Actinocorallia</taxon>
    </lineage>
</organism>
<name>A0ABN3UJ01_9ACTN</name>
<protein>
    <submittedName>
        <fullName evidence="1">Uncharacterized protein</fullName>
    </submittedName>
</protein>
<keyword evidence="2" id="KW-1185">Reference proteome</keyword>
<dbReference type="RefSeq" id="WP_344454324.1">
    <property type="nucleotide sequence ID" value="NZ_BAAATZ010000026.1"/>
</dbReference>
<accession>A0ABN3UJ01</accession>
<reference evidence="1 2" key="1">
    <citation type="journal article" date="2019" name="Int. J. Syst. Evol. Microbiol.">
        <title>The Global Catalogue of Microorganisms (GCM) 10K type strain sequencing project: providing services to taxonomists for standard genome sequencing and annotation.</title>
        <authorList>
            <consortium name="The Broad Institute Genomics Platform"/>
            <consortium name="The Broad Institute Genome Sequencing Center for Infectious Disease"/>
            <person name="Wu L."/>
            <person name="Ma J."/>
        </authorList>
    </citation>
    <scope>NUCLEOTIDE SEQUENCE [LARGE SCALE GENOMIC DNA]</scope>
    <source>
        <strain evidence="1 2">JCM 8201</strain>
    </source>
</reference>
<comment type="caution">
    <text evidence="1">The sequence shown here is derived from an EMBL/GenBank/DDBJ whole genome shotgun (WGS) entry which is preliminary data.</text>
</comment>
<evidence type="ECO:0000313" key="1">
    <source>
        <dbReference type="EMBL" id="GAA2733828.1"/>
    </source>
</evidence>